<dbReference type="RefSeq" id="WP_179794637.1">
    <property type="nucleotide sequence ID" value="NZ_BAABHP010000014.1"/>
</dbReference>
<name>A0A7Y9DX49_9PSEU</name>
<dbReference type="CDD" id="cd03013">
    <property type="entry name" value="PRX5_like"/>
    <property type="match status" value="1"/>
</dbReference>
<dbReference type="InterPro" id="IPR013740">
    <property type="entry name" value="Redoxin"/>
</dbReference>
<comment type="function">
    <text evidence="6">Thiol-specific peroxidase that catalyzes the reduction of hydrogen peroxide and organic hydroperoxides to water and alcohols, respectively. Plays a role in cell protection against oxidative stress by detoxifying peroxides.</text>
</comment>
<dbReference type="Pfam" id="PF08534">
    <property type="entry name" value="Redoxin"/>
    <property type="match status" value="1"/>
</dbReference>
<protein>
    <recommendedName>
        <fullName evidence="6">Glutathione-dependent peroxiredoxin</fullName>
        <ecNumber evidence="6">1.11.1.27</ecNumber>
    </recommendedName>
</protein>
<dbReference type="PANTHER" id="PTHR10430:SF16">
    <property type="entry name" value="PEROXIREDOXIN-5, MITOCHONDRIAL"/>
    <property type="match status" value="1"/>
</dbReference>
<dbReference type="PROSITE" id="PS51352">
    <property type="entry name" value="THIOREDOXIN_2"/>
    <property type="match status" value="1"/>
</dbReference>
<dbReference type="InterPro" id="IPR037944">
    <property type="entry name" value="PRX5-like"/>
</dbReference>
<dbReference type="Proteomes" id="UP000535890">
    <property type="component" value="Unassembled WGS sequence"/>
</dbReference>
<keyword evidence="3 6" id="KW-0560">Oxidoreductase</keyword>
<sequence>MIAVGDRIPDVELKAVTTDGTEDVNTGALLGTGRVVLFGVPGAFTPVCSDFHLPGFVLKTDDLKAKGVEQIFCVSVNDAFVMGAWGRSEDAVGITMLADADAAFTTAMGLAVDASSFGLGTRSERYAAVLEDGVVVSLEVEKTFVDHEVSTAEHVLASL</sequence>
<dbReference type="GO" id="GO:0005737">
    <property type="term" value="C:cytoplasm"/>
    <property type="evidence" value="ECO:0007669"/>
    <property type="project" value="TreeGrafter"/>
</dbReference>
<keyword evidence="9" id="KW-1185">Reference proteome</keyword>
<dbReference type="AlphaFoldDB" id="A0A7Y9DX49"/>
<feature type="active site" description="Cysteine sulfenic acid (-SOH) intermediate" evidence="5">
    <location>
        <position position="48"/>
    </location>
</feature>
<dbReference type="InterPro" id="IPR036249">
    <property type="entry name" value="Thioredoxin-like_sf"/>
</dbReference>
<dbReference type="PANTHER" id="PTHR10430">
    <property type="entry name" value="PEROXIREDOXIN"/>
    <property type="match status" value="1"/>
</dbReference>
<dbReference type="Gene3D" id="3.40.30.10">
    <property type="entry name" value="Glutaredoxin"/>
    <property type="match status" value="1"/>
</dbReference>
<organism evidence="8 9">
    <name type="scientific">Actinomycetospora corticicola</name>
    <dbReference type="NCBI Taxonomy" id="663602"/>
    <lineage>
        <taxon>Bacteria</taxon>
        <taxon>Bacillati</taxon>
        <taxon>Actinomycetota</taxon>
        <taxon>Actinomycetes</taxon>
        <taxon>Pseudonocardiales</taxon>
        <taxon>Pseudonocardiaceae</taxon>
        <taxon>Actinomycetospora</taxon>
    </lineage>
</organism>
<evidence type="ECO:0000259" key="7">
    <source>
        <dbReference type="PROSITE" id="PS51352"/>
    </source>
</evidence>
<comment type="similarity">
    <text evidence="6">Belongs to the peroxiredoxin family. Prx5 subfamily.</text>
</comment>
<evidence type="ECO:0000256" key="6">
    <source>
        <dbReference type="RuleBase" id="RU366011"/>
    </source>
</evidence>
<evidence type="ECO:0000256" key="5">
    <source>
        <dbReference type="PIRSR" id="PIRSR637944-1"/>
    </source>
</evidence>
<dbReference type="InterPro" id="IPR013766">
    <property type="entry name" value="Thioredoxin_domain"/>
</dbReference>
<keyword evidence="1 6" id="KW-0575">Peroxidase</keyword>
<evidence type="ECO:0000256" key="3">
    <source>
        <dbReference type="ARBA" id="ARBA00023002"/>
    </source>
</evidence>
<gene>
    <name evidence="8" type="ORF">BJ983_003152</name>
</gene>
<dbReference type="EMBL" id="JACCBN010000001">
    <property type="protein sequence ID" value="NYD37050.1"/>
    <property type="molecule type" value="Genomic_DNA"/>
</dbReference>
<accession>A0A7Y9DX49</accession>
<dbReference type="SUPFAM" id="SSF52833">
    <property type="entry name" value="Thioredoxin-like"/>
    <property type="match status" value="1"/>
</dbReference>
<proteinExistence type="inferred from homology"/>
<dbReference type="EC" id="1.11.1.27" evidence="6"/>
<dbReference type="FunFam" id="3.40.30.10:FF:000020">
    <property type="entry name" value="Peroxiredoxin"/>
    <property type="match status" value="1"/>
</dbReference>
<evidence type="ECO:0000256" key="1">
    <source>
        <dbReference type="ARBA" id="ARBA00022559"/>
    </source>
</evidence>
<evidence type="ECO:0000256" key="4">
    <source>
        <dbReference type="ARBA" id="ARBA00023284"/>
    </source>
</evidence>
<dbReference type="GO" id="GO:0034599">
    <property type="term" value="P:cellular response to oxidative stress"/>
    <property type="evidence" value="ECO:0007669"/>
    <property type="project" value="InterPro"/>
</dbReference>
<evidence type="ECO:0000313" key="9">
    <source>
        <dbReference type="Proteomes" id="UP000535890"/>
    </source>
</evidence>
<keyword evidence="2 6" id="KW-0049">Antioxidant</keyword>
<evidence type="ECO:0000313" key="8">
    <source>
        <dbReference type="EMBL" id="NYD37050.1"/>
    </source>
</evidence>
<dbReference type="GO" id="GO:0008379">
    <property type="term" value="F:thioredoxin peroxidase activity"/>
    <property type="evidence" value="ECO:0007669"/>
    <property type="project" value="InterPro"/>
</dbReference>
<feature type="domain" description="Thioredoxin" evidence="7">
    <location>
        <begin position="2"/>
        <end position="159"/>
    </location>
</feature>
<reference evidence="8 9" key="1">
    <citation type="submission" date="2020-07" db="EMBL/GenBank/DDBJ databases">
        <title>Sequencing the genomes of 1000 actinobacteria strains.</title>
        <authorList>
            <person name="Klenk H.-P."/>
        </authorList>
    </citation>
    <scope>NUCLEOTIDE SEQUENCE [LARGE SCALE GENOMIC DNA]</scope>
    <source>
        <strain evidence="8 9">DSM 45772</strain>
    </source>
</reference>
<comment type="catalytic activity">
    <reaction evidence="6">
        <text>a hydroperoxide + 2 glutathione = an alcohol + glutathione disulfide + H2O</text>
        <dbReference type="Rhea" id="RHEA:62632"/>
        <dbReference type="ChEBI" id="CHEBI:15377"/>
        <dbReference type="ChEBI" id="CHEBI:30879"/>
        <dbReference type="ChEBI" id="CHEBI:35924"/>
        <dbReference type="ChEBI" id="CHEBI:57925"/>
        <dbReference type="ChEBI" id="CHEBI:58297"/>
        <dbReference type="EC" id="1.11.1.27"/>
    </reaction>
</comment>
<dbReference type="GO" id="GO:0045454">
    <property type="term" value="P:cell redox homeostasis"/>
    <property type="evidence" value="ECO:0007669"/>
    <property type="project" value="TreeGrafter"/>
</dbReference>
<evidence type="ECO:0000256" key="2">
    <source>
        <dbReference type="ARBA" id="ARBA00022862"/>
    </source>
</evidence>
<keyword evidence="4 6" id="KW-0676">Redox-active center</keyword>
<dbReference type="GO" id="GO:0042744">
    <property type="term" value="P:hydrogen peroxide catabolic process"/>
    <property type="evidence" value="ECO:0007669"/>
    <property type="project" value="TreeGrafter"/>
</dbReference>
<comment type="caution">
    <text evidence="8">The sequence shown here is derived from an EMBL/GenBank/DDBJ whole genome shotgun (WGS) entry which is preliminary data.</text>
</comment>